<dbReference type="Pfam" id="PF08584">
    <property type="entry name" value="Ribonuc_P_40"/>
    <property type="match status" value="1"/>
</dbReference>
<evidence type="ECO:0000313" key="3">
    <source>
        <dbReference type="Proteomes" id="UP000193380"/>
    </source>
</evidence>
<evidence type="ECO:0000313" key="1">
    <source>
        <dbReference type="EMBL" id="CDQ78235.1"/>
    </source>
</evidence>
<dbReference type="Proteomes" id="UP000694395">
    <property type="component" value="Chromosome 28"/>
</dbReference>
<dbReference type="GO" id="GO:0001682">
    <property type="term" value="P:tRNA 5'-leader removal"/>
    <property type="evidence" value="ECO:0007669"/>
    <property type="project" value="InterPro"/>
</dbReference>
<dbReference type="Ensembl" id="ENSOMYT00000074619.2">
    <property type="protein sequence ID" value="ENSOMYP00000068489.1"/>
    <property type="gene ID" value="ENSOMYG00000031781.2"/>
</dbReference>
<name>A0A060XN05_ONCMY</name>
<dbReference type="STRING" id="8022.A0A060XN05"/>
<evidence type="ECO:0000313" key="2">
    <source>
        <dbReference type="Ensembl" id="ENSOMYP00000068489.1"/>
    </source>
</evidence>
<proteinExistence type="predicted"/>
<sequence length="361" mass="40842">MYPELDKCPRSLLVCEKSNFEHEKSRHDTHVSKHYFNHKVSVVIPGCGALSSRLATVINNFSKYFLVNNLPVYEFLDKDFLKNVVWDGALYALSYKTSIDQDNTIALLPSGQLILSVDKDTYEQLGVEGKPSQYNHRQPMRYVVTIDLTDKSMAPEGKRYQRVLSSLKERVPLKSDFLLGRHNSGADGDRALQSLLSRYQWKEHRPVVSSHTLKDLPCPSLNALDLRGDQRSCDPHSFLEWLGAVSAGVSCDNTAASFLSTYVCPEPQTLVSQALHCTVSGLLLPEDIYSLLQELQRFFDEPKITSWLSLTVHGFMDSPVSWGDAEHGFHKGGENFYNLVLFKNQDYWLHMGTGSHDRCPP</sequence>
<dbReference type="Proteomes" id="UP000193380">
    <property type="component" value="Unassembled WGS sequence"/>
</dbReference>
<dbReference type="GeneTree" id="ENSGT00390000014167"/>
<dbReference type="PaxDb" id="8022-A0A060XN05"/>
<dbReference type="GO" id="GO:0000172">
    <property type="term" value="C:ribonuclease MRP complex"/>
    <property type="evidence" value="ECO:0007669"/>
    <property type="project" value="TreeGrafter"/>
</dbReference>
<dbReference type="RefSeq" id="XP_021445735.1">
    <property type="nucleotide sequence ID" value="XM_021590060.2"/>
</dbReference>
<reference evidence="2 4" key="3">
    <citation type="submission" date="2020-07" db="EMBL/GenBank/DDBJ databases">
        <title>A long reads based de novo assembly of the rainbow trout Arlee double haploid line genome.</title>
        <authorList>
            <person name="Gao G."/>
            <person name="Palti Y."/>
        </authorList>
    </citation>
    <scope>NUCLEOTIDE SEQUENCE [LARGE SCALE GENOMIC DNA]</scope>
</reference>
<dbReference type="EMBL" id="FR905304">
    <property type="protein sequence ID" value="CDQ78235.1"/>
    <property type="molecule type" value="Genomic_DNA"/>
</dbReference>
<dbReference type="PANTHER" id="PTHR15396">
    <property type="entry name" value="RIBONUCLEASE P PROTEIN SUBUNIT P40"/>
    <property type="match status" value="1"/>
</dbReference>
<dbReference type="InterPro" id="IPR013893">
    <property type="entry name" value="RNase_P_Rpp40"/>
</dbReference>
<dbReference type="PANTHER" id="PTHR15396:SF1">
    <property type="entry name" value="RIBONUCLEASE P PROTEIN SUBUNIT P40"/>
    <property type="match status" value="1"/>
</dbReference>
<reference evidence="1" key="1">
    <citation type="journal article" date="2014" name="Nat. Commun.">
        <title>The rainbow trout genome provides novel insights into evolution after whole-genome duplication in vertebrates.</title>
        <authorList>
            <person name="Berthelot C."/>
            <person name="Brunet F."/>
            <person name="Chalopin D."/>
            <person name="Juanchich A."/>
            <person name="Bernard M."/>
            <person name="Noel B."/>
            <person name="Bento P."/>
            <person name="Da Silva C."/>
            <person name="Labadie K."/>
            <person name="Alberti A."/>
            <person name="Aury J.M."/>
            <person name="Louis A."/>
            <person name="Dehais P."/>
            <person name="Bardou P."/>
            <person name="Montfort J."/>
            <person name="Klopp C."/>
            <person name="Cabau C."/>
            <person name="Gaspin C."/>
            <person name="Thorgaard G.H."/>
            <person name="Boussaha M."/>
            <person name="Quillet E."/>
            <person name="Guyomard R."/>
            <person name="Galiana D."/>
            <person name="Bobe J."/>
            <person name="Volff J.N."/>
            <person name="Genet C."/>
            <person name="Wincker P."/>
            <person name="Jaillon O."/>
            <person name="Roest Crollius H."/>
            <person name="Guiguen Y."/>
        </authorList>
    </citation>
    <scope>NUCLEOTIDE SEQUENCE [LARGE SCALE GENOMIC DNA]</scope>
</reference>
<evidence type="ECO:0000313" key="4">
    <source>
        <dbReference type="Proteomes" id="UP000694395"/>
    </source>
</evidence>
<dbReference type="GO" id="GO:0000447">
    <property type="term" value="P:endonucleolytic cleavage in ITS1 to separate SSU-rRNA from 5.8S rRNA and LSU-rRNA from tricistronic rRNA transcript (SSU-rRNA, 5.8S rRNA, LSU-rRNA)"/>
    <property type="evidence" value="ECO:0007669"/>
    <property type="project" value="TreeGrafter"/>
</dbReference>
<dbReference type="CTD" id="10799"/>
<protein>
    <submittedName>
        <fullName evidence="1 2">Uncharacterized protein</fullName>
    </submittedName>
</protein>
<dbReference type="GO" id="GO:0030681">
    <property type="term" value="C:multimeric ribonuclease P complex"/>
    <property type="evidence" value="ECO:0007669"/>
    <property type="project" value="TreeGrafter"/>
</dbReference>
<keyword evidence="4" id="KW-1185">Reference proteome</keyword>
<dbReference type="GO" id="GO:0000171">
    <property type="term" value="F:ribonuclease MRP activity"/>
    <property type="evidence" value="ECO:0007669"/>
    <property type="project" value="TreeGrafter"/>
</dbReference>
<dbReference type="GeneID" id="110509095"/>
<gene>
    <name evidence="2" type="primary">rpp40</name>
    <name evidence="1" type="ORF">GSONMT00053877001</name>
</gene>
<reference evidence="2" key="4">
    <citation type="submission" date="2025-05" db="UniProtKB">
        <authorList>
            <consortium name="Ensembl"/>
        </authorList>
    </citation>
    <scope>IDENTIFICATION</scope>
</reference>
<organism evidence="1 3">
    <name type="scientific">Oncorhynchus mykiss</name>
    <name type="common">Rainbow trout</name>
    <name type="synonym">Salmo gairdneri</name>
    <dbReference type="NCBI Taxonomy" id="8022"/>
    <lineage>
        <taxon>Eukaryota</taxon>
        <taxon>Metazoa</taxon>
        <taxon>Chordata</taxon>
        <taxon>Craniata</taxon>
        <taxon>Vertebrata</taxon>
        <taxon>Euteleostomi</taxon>
        <taxon>Actinopterygii</taxon>
        <taxon>Neopterygii</taxon>
        <taxon>Teleostei</taxon>
        <taxon>Protacanthopterygii</taxon>
        <taxon>Salmoniformes</taxon>
        <taxon>Salmonidae</taxon>
        <taxon>Salmoninae</taxon>
        <taxon>Oncorhynchus</taxon>
    </lineage>
</organism>
<accession>A0A060XN05</accession>
<dbReference type="GO" id="GO:0004526">
    <property type="term" value="F:ribonuclease P activity"/>
    <property type="evidence" value="ECO:0007669"/>
    <property type="project" value="TreeGrafter"/>
</dbReference>
<dbReference type="AlphaFoldDB" id="A0A060XN05"/>
<reference evidence="1" key="2">
    <citation type="submission" date="2014-03" db="EMBL/GenBank/DDBJ databases">
        <authorList>
            <person name="Genoscope - CEA"/>
        </authorList>
    </citation>
    <scope>NUCLEOTIDE SEQUENCE</scope>
</reference>